<feature type="active site" description="Charge relay system" evidence="5">
    <location>
        <position position="221"/>
    </location>
</feature>
<keyword evidence="4 5" id="KW-0720">Serine protease</keyword>
<dbReference type="Gene3D" id="3.40.50.200">
    <property type="entry name" value="Peptidase S8/S53 domain"/>
    <property type="match status" value="1"/>
</dbReference>
<organism evidence="9 10">
    <name type="scientific">Anaerocolumna cellulosilytica</name>
    <dbReference type="NCBI Taxonomy" id="433286"/>
    <lineage>
        <taxon>Bacteria</taxon>
        <taxon>Bacillati</taxon>
        <taxon>Bacillota</taxon>
        <taxon>Clostridia</taxon>
        <taxon>Lachnospirales</taxon>
        <taxon>Lachnospiraceae</taxon>
        <taxon>Anaerocolumna</taxon>
    </lineage>
</organism>
<dbReference type="PROSITE" id="PS00138">
    <property type="entry name" value="SUBTILASE_SER"/>
    <property type="match status" value="1"/>
</dbReference>
<keyword evidence="10" id="KW-1185">Reference proteome</keyword>
<dbReference type="KEGG" id="acel:acsn021_18200"/>
<dbReference type="InterPro" id="IPR050131">
    <property type="entry name" value="Peptidase_S8_subtilisin-like"/>
</dbReference>
<dbReference type="InterPro" id="IPR000209">
    <property type="entry name" value="Peptidase_S8/S53_dom"/>
</dbReference>
<protein>
    <submittedName>
        <fullName evidence="9">Uncharacterized protein</fullName>
    </submittedName>
</protein>
<evidence type="ECO:0000259" key="7">
    <source>
        <dbReference type="Pfam" id="PF00082"/>
    </source>
</evidence>
<dbReference type="AlphaFoldDB" id="A0A6S6R596"/>
<dbReference type="PROSITE" id="PS00136">
    <property type="entry name" value="SUBTILASE_ASP"/>
    <property type="match status" value="1"/>
</dbReference>
<evidence type="ECO:0000256" key="5">
    <source>
        <dbReference type="PROSITE-ProRule" id="PRU01240"/>
    </source>
</evidence>
<dbReference type="PROSITE" id="PS51892">
    <property type="entry name" value="SUBTILASE"/>
    <property type="match status" value="1"/>
</dbReference>
<evidence type="ECO:0000256" key="3">
    <source>
        <dbReference type="ARBA" id="ARBA00022801"/>
    </source>
</evidence>
<feature type="active site" description="Charge relay system" evidence="5">
    <location>
        <position position="166"/>
    </location>
</feature>
<comment type="similarity">
    <text evidence="1 5 6">Belongs to the peptidase S8 family.</text>
</comment>
<dbReference type="Proteomes" id="UP000515561">
    <property type="component" value="Chromosome"/>
</dbReference>
<feature type="domain" description="Peptidase S8/S53" evidence="7">
    <location>
        <begin position="158"/>
        <end position="411"/>
    </location>
</feature>
<evidence type="ECO:0000313" key="10">
    <source>
        <dbReference type="Proteomes" id="UP000515561"/>
    </source>
</evidence>
<dbReference type="CDD" id="cd07473">
    <property type="entry name" value="Peptidases_S8_Subtilisin_like"/>
    <property type="match status" value="1"/>
</dbReference>
<dbReference type="InterPro" id="IPR022398">
    <property type="entry name" value="Peptidase_S8_His-AS"/>
</dbReference>
<accession>A0A6S6R596</accession>
<gene>
    <name evidence="9" type="ORF">acsn021_18200</name>
</gene>
<feature type="active site" description="Charge relay system" evidence="5">
    <location>
        <position position="378"/>
    </location>
</feature>
<dbReference type="EMBL" id="AP023367">
    <property type="protein sequence ID" value="BCJ94251.1"/>
    <property type="molecule type" value="Genomic_DNA"/>
</dbReference>
<dbReference type="InterPro" id="IPR023827">
    <property type="entry name" value="Peptidase_S8_Asp-AS"/>
</dbReference>
<dbReference type="RefSeq" id="WP_197978603.1">
    <property type="nucleotide sequence ID" value="NZ_AP023367.1"/>
</dbReference>
<dbReference type="GO" id="GO:0004252">
    <property type="term" value="F:serine-type endopeptidase activity"/>
    <property type="evidence" value="ECO:0007669"/>
    <property type="project" value="UniProtKB-UniRule"/>
</dbReference>
<dbReference type="InterPro" id="IPR054399">
    <property type="entry name" value="Fervidolysin-like_N_prodom"/>
</dbReference>
<dbReference type="PRINTS" id="PR00723">
    <property type="entry name" value="SUBTILISIN"/>
</dbReference>
<dbReference type="PROSITE" id="PS00137">
    <property type="entry name" value="SUBTILASE_HIS"/>
    <property type="match status" value="1"/>
</dbReference>
<dbReference type="Pfam" id="PF00082">
    <property type="entry name" value="Peptidase_S8"/>
    <property type="match status" value="1"/>
</dbReference>
<dbReference type="InterPro" id="IPR023828">
    <property type="entry name" value="Peptidase_S8_Ser-AS"/>
</dbReference>
<dbReference type="GO" id="GO:0006508">
    <property type="term" value="P:proteolysis"/>
    <property type="evidence" value="ECO:0007669"/>
    <property type="project" value="UniProtKB-KW"/>
</dbReference>
<dbReference type="Pfam" id="PF22148">
    <property type="entry name" value="Fervidolysin_NPro-like"/>
    <property type="match status" value="1"/>
</dbReference>
<dbReference type="PANTHER" id="PTHR43806">
    <property type="entry name" value="PEPTIDASE S8"/>
    <property type="match status" value="1"/>
</dbReference>
<dbReference type="PANTHER" id="PTHR43806:SF11">
    <property type="entry name" value="CEREVISIN-RELATED"/>
    <property type="match status" value="1"/>
</dbReference>
<name>A0A6S6R596_9FIRM</name>
<dbReference type="InterPro" id="IPR036852">
    <property type="entry name" value="Peptidase_S8/S53_dom_sf"/>
</dbReference>
<keyword evidence="2 5" id="KW-0645">Protease</keyword>
<evidence type="ECO:0000256" key="1">
    <source>
        <dbReference type="ARBA" id="ARBA00011073"/>
    </source>
</evidence>
<proteinExistence type="inferred from homology"/>
<dbReference type="InterPro" id="IPR015500">
    <property type="entry name" value="Peptidase_S8_subtilisin-rel"/>
</dbReference>
<dbReference type="InterPro" id="IPR034204">
    <property type="entry name" value="PfSUB1-like_cat_dom"/>
</dbReference>
<sequence length="437" mass="45945">MIRRKNLRVLTAIGLASLSIFSGLHMVNQKVAADAEYSEAYNNSNYESPYAKDRVIVALKSGYDYQVAVADEGLTFQNTLSSEDSAYEVVLYTVKEQSAEGVMEAVESLKKNPAVAYAEPDYMVQATDKVPNDPSYSRLYGLTKISAPAAWDTFTGSKNAVVGVIDSGVQYTHPDLAANAWINPGEIPNNGIDDDGNGYIDDVYGWNFVDNNNKPLDDNGHGTHVAGTIGAVGNNGVGVVGVAWNTQIAALKFLDANGDGYTSDAILAINYAKKMGFAITNNSWGGGGYSQSLKDAIDSYNGLFIAAAGNNGTNNDSRASYPASYTSSNIIAVAATTSSDARASFSNYGKTSVDLGAPGDSIYSTYMNGGYATLSGTSMATPQVAGAAALLKAYKPSLTTAQLRTAILSNVDAVSSLNGRTVTGGRLNVLKSLNSIK</sequence>
<keyword evidence="3 5" id="KW-0378">Hydrolase</keyword>
<dbReference type="SUPFAM" id="SSF52743">
    <property type="entry name" value="Subtilisin-like"/>
    <property type="match status" value="1"/>
</dbReference>
<reference evidence="9 10" key="1">
    <citation type="journal article" date="2016" name="Int. J. Syst. Evol. Microbiol.">
        <title>Descriptions of Anaerotaenia torta gen. nov., sp. nov. and Anaerocolumna cellulosilytica gen. nov., sp. nov. isolated from a methanogenic reactor of cattle waste.</title>
        <authorList>
            <person name="Uek A."/>
            <person name="Ohtaki Y."/>
            <person name="Kaku N."/>
            <person name="Ueki K."/>
        </authorList>
    </citation>
    <scope>NUCLEOTIDE SEQUENCE [LARGE SCALE GENOMIC DNA]</scope>
    <source>
        <strain evidence="9 10">SN021</strain>
    </source>
</reference>
<evidence type="ECO:0000313" key="9">
    <source>
        <dbReference type="EMBL" id="BCJ94251.1"/>
    </source>
</evidence>
<evidence type="ECO:0000256" key="2">
    <source>
        <dbReference type="ARBA" id="ARBA00022670"/>
    </source>
</evidence>
<evidence type="ECO:0000256" key="4">
    <source>
        <dbReference type="ARBA" id="ARBA00022825"/>
    </source>
</evidence>
<evidence type="ECO:0000259" key="8">
    <source>
        <dbReference type="Pfam" id="PF22148"/>
    </source>
</evidence>
<evidence type="ECO:0000256" key="6">
    <source>
        <dbReference type="RuleBase" id="RU003355"/>
    </source>
</evidence>
<feature type="domain" description="Fervidolysin-like N-terminal prodomain" evidence="8">
    <location>
        <begin position="44"/>
        <end position="120"/>
    </location>
</feature>